<name>A0A1J4JSJ0_9EUKA</name>
<protein>
    <recommendedName>
        <fullName evidence="6">Ubiquitin-conjugating enzyme family protein</fullName>
    </recommendedName>
</protein>
<evidence type="ECO:0000259" key="3">
    <source>
        <dbReference type="PROSITE" id="PS50234"/>
    </source>
</evidence>
<dbReference type="CDD" id="cd00198">
    <property type="entry name" value="vWFA"/>
    <property type="match status" value="1"/>
</dbReference>
<keyword evidence="5" id="KW-1185">Reference proteome</keyword>
<comment type="caution">
    <text evidence="4">The sequence shown here is derived from an EMBL/GenBank/DDBJ whole genome shotgun (WGS) entry which is preliminary data.</text>
</comment>
<evidence type="ECO:0000259" key="2">
    <source>
        <dbReference type="PROSITE" id="PS50127"/>
    </source>
</evidence>
<dbReference type="InterPro" id="IPR050113">
    <property type="entry name" value="Ub_conjugating_enzyme"/>
</dbReference>
<dbReference type="SUPFAM" id="SSF53300">
    <property type="entry name" value="vWA-like"/>
    <property type="match status" value="1"/>
</dbReference>
<dbReference type="RefSeq" id="XP_068353349.1">
    <property type="nucleotide sequence ID" value="XM_068508923.1"/>
</dbReference>
<sequence>MSGKLKSKIKVTYYVNPESSRIIIIPKSSTVADFIGIVRGKHPDMELNYVFLNGALLDAETYIEDLIDDDPAFVLTKDDYIPFDIDIPDLTYTDTASIAKPILLPKYPDVPEPDRIDAPPPKIPAAPAADRAKPKRPAAPSKTVSNRFRVFTTASISSFLDGKIIEIDPKSDVNVVKNAIKAHVGEFGTGLPANFEVFVYLPTGIPYLAGTIDEWDRATGMCEKILYAVVTRPIPDALLNGKVTEICNCSNANSRLLLSPLYDATEAGYTQIASLLGYFFYNGHQAEHLLQNLAKVTGFAPLINSLFLLLEKESIYGRDVITITSALHRYMAHISKDAPIERVFDLTLAVAGYIDMYDISEILDLKIYEWDDGDSDDSFVQYLKQKRHPKHTVLWEKDLMGVKFNRMGIPVPNDSDELHRMLKNSPFRPLRPLTLHYVYSPSFVKAGGPANINVGLFIREIFGRERMVDYIDPLIGHKVEIDYNELAKRINNKKVDTDVRRITGQSKLPQIIYVCVDASTSMRNKICGKRCKRGEENLSRMEITKRLIECMMKRIYDFRVTSVRGLIVFGENVEIKCPLSPVESDFNAALRKMEAYGKTFLWDAMNRAADEIIRLKANPDGDYAEARARIIVISDGDDTDSSTITKHRLAQKLVENRIVADAIMMTNTKEDLYENRNLKAVTGISGGVTIQIDDFEQGVEILETESFLNIAIRSNVIPIEGNITEDRFEQLCDDIKLIDVKELRSRNKDLNEANRVGDLSTPEHIARVKNINQLKSFRERRIVKELNHIAHNPDPTIVVFAFKAFVEKWRVFIQGPAGTPYQNYWWHLLVTFPINFPNSPPNFRFINVPYHQNVSPEGKLIFTMLEQNYQPTMRVNNILKAIQNLLLNPDDTMPIMKKYQEERTTSPANFRRSAELNARVQGIADYMEALGGVPINQRDDDDGDLPADDDLITQMQMTMNGPEGRVLDEDIIYD</sequence>
<dbReference type="Pfam" id="PF13519">
    <property type="entry name" value="VWA_2"/>
    <property type="match status" value="1"/>
</dbReference>
<feature type="region of interest" description="Disordered" evidence="1">
    <location>
        <begin position="110"/>
        <end position="141"/>
    </location>
</feature>
<evidence type="ECO:0000313" key="5">
    <source>
        <dbReference type="Proteomes" id="UP000179807"/>
    </source>
</evidence>
<feature type="domain" description="VWFA" evidence="3">
    <location>
        <begin position="511"/>
        <end position="716"/>
    </location>
</feature>
<dbReference type="VEuPathDB" id="TrichDB:TRFO_33165"/>
<dbReference type="InterPro" id="IPR002035">
    <property type="entry name" value="VWF_A"/>
</dbReference>
<dbReference type="SMART" id="SM00212">
    <property type="entry name" value="UBCc"/>
    <property type="match status" value="1"/>
</dbReference>
<accession>A0A1J4JSJ0</accession>
<dbReference type="SMART" id="SM00327">
    <property type="entry name" value="VWA"/>
    <property type="match status" value="1"/>
</dbReference>
<dbReference type="GeneID" id="94843627"/>
<evidence type="ECO:0008006" key="6">
    <source>
        <dbReference type="Google" id="ProtNLM"/>
    </source>
</evidence>
<dbReference type="Proteomes" id="UP000179807">
    <property type="component" value="Unassembled WGS sequence"/>
</dbReference>
<dbReference type="OrthoDB" id="9978460at2759"/>
<evidence type="ECO:0000256" key="1">
    <source>
        <dbReference type="SAM" id="MobiDB-lite"/>
    </source>
</evidence>
<organism evidence="4 5">
    <name type="scientific">Tritrichomonas foetus</name>
    <dbReference type="NCBI Taxonomy" id="1144522"/>
    <lineage>
        <taxon>Eukaryota</taxon>
        <taxon>Metamonada</taxon>
        <taxon>Parabasalia</taxon>
        <taxon>Tritrichomonadida</taxon>
        <taxon>Tritrichomonadidae</taxon>
        <taxon>Tritrichomonas</taxon>
    </lineage>
</organism>
<dbReference type="InterPro" id="IPR000608">
    <property type="entry name" value="UBC"/>
</dbReference>
<dbReference type="Gene3D" id="3.40.50.410">
    <property type="entry name" value="von Willebrand factor, type A domain"/>
    <property type="match status" value="1"/>
</dbReference>
<dbReference type="AlphaFoldDB" id="A0A1J4JSJ0"/>
<proteinExistence type="predicted"/>
<dbReference type="SUPFAM" id="SSF54495">
    <property type="entry name" value="UBC-like"/>
    <property type="match status" value="1"/>
</dbReference>
<gene>
    <name evidence="4" type="ORF">TRFO_33165</name>
</gene>
<dbReference type="PROSITE" id="PS50234">
    <property type="entry name" value="VWFA"/>
    <property type="match status" value="1"/>
</dbReference>
<dbReference type="EMBL" id="MLAK01000966">
    <property type="protein sequence ID" value="OHT00213.1"/>
    <property type="molecule type" value="Genomic_DNA"/>
</dbReference>
<dbReference type="PANTHER" id="PTHR24067">
    <property type="entry name" value="UBIQUITIN-CONJUGATING ENZYME E2"/>
    <property type="match status" value="1"/>
</dbReference>
<dbReference type="Gene3D" id="3.10.110.10">
    <property type="entry name" value="Ubiquitin Conjugating Enzyme"/>
    <property type="match status" value="1"/>
</dbReference>
<dbReference type="Pfam" id="PF00179">
    <property type="entry name" value="UQ_con"/>
    <property type="match status" value="1"/>
</dbReference>
<dbReference type="CDD" id="cd00195">
    <property type="entry name" value="UBCc_UEV"/>
    <property type="match status" value="1"/>
</dbReference>
<feature type="domain" description="UBC core" evidence="2">
    <location>
        <begin position="777"/>
        <end position="923"/>
    </location>
</feature>
<dbReference type="InterPro" id="IPR036465">
    <property type="entry name" value="vWFA_dom_sf"/>
</dbReference>
<evidence type="ECO:0000313" key="4">
    <source>
        <dbReference type="EMBL" id="OHT00213.1"/>
    </source>
</evidence>
<dbReference type="InterPro" id="IPR016135">
    <property type="entry name" value="UBQ-conjugating_enzyme/RWD"/>
</dbReference>
<dbReference type="PROSITE" id="PS50127">
    <property type="entry name" value="UBC_2"/>
    <property type="match status" value="1"/>
</dbReference>
<reference evidence="4" key="1">
    <citation type="submission" date="2016-10" db="EMBL/GenBank/DDBJ databases">
        <authorList>
            <person name="Benchimol M."/>
            <person name="Almeida L.G."/>
            <person name="Vasconcelos A.T."/>
            <person name="Perreira-Neves A."/>
            <person name="Rosa I.A."/>
            <person name="Tasca T."/>
            <person name="Bogo M.R."/>
            <person name="de Souza W."/>
        </authorList>
    </citation>
    <scope>NUCLEOTIDE SEQUENCE [LARGE SCALE GENOMIC DNA]</scope>
    <source>
        <strain evidence="4">K</strain>
    </source>
</reference>